<organism evidence="1">
    <name type="scientific">Marseillevirus sp</name>
    <dbReference type="NCBI Taxonomy" id="2809551"/>
    <lineage>
        <taxon>Viruses</taxon>
        <taxon>Varidnaviria</taxon>
        <taxon>Bamfordvirae</taxon>
        <taxon>Nucleocytoviricota</taxon>
        <taxon>Megaviricetes</taxon>
        <taxon>Pimascovirales</taxon>
        <taxon>Pimascovirales incertae sedis</taxon>
        <taxon>Marseilleviridae</taxon>
        <taxon>Marseillevirus</taxon>
    </lineage>
</organism>
<reference evidence="1" key="1">
    <citation type="submission" date="2023-07" db="EMBL/GenBank/DDBJ databases">
        <authorList>
            <person name="Xia Y."/>
        </authorList>
    </citation>
    <scope>NUCLEOTIDE SEQUENCE</scope>
    <source>
        <strain evidence="1">F</strain>
    </source>
</reference>
<proteinExistence type="predicted"/>
<name>A0AA96ENW5_9VIRU</name>
<sequence>MHLYFVDNLQVNFVFEQRTSHGVEISLFHIPTSKYFYERKIFFASMKVYYSEVSQRFLTIGIS</sequence>
<gene>
    <name evidence="1" type="ORF">MarFTMF_458</name>
</gene>
<accession>A0AA96ENW5</accession>
<dbReference type="EMBL" id="OR343188">
    <property type="protein sequence ID" value="WNL49974.1"/>
    <property type="molecule type" value="Genomic_DNA"/>
</dbReference>
<protein>
    <submittedName>
        <fullName evidence="1">Uncharacterized protein</fullName>
    </submittedName>
</protein>
<evidence type="ECO:0000313" key="1">
    <source>
        <dbReference type="EMBL" id="WNL49974.1"/>
    </source>
</evidence>